<keyword evidence="2" id="KW-0805">Transcription regulation</keyword>
<evidence type="ECO:0000313" key="7">
    <source>
        <dbReference type="Proteomes" id="UP000199019"/>
    </source>
</evidence>
<dbReference type="EMBL" id="FOHB01000001">
    <property type="protein sequence ID" value="SER60436.1"/>
    <property type="molecule type" value="Genomic_DNA"/>
</dbReference>
<dbReference type="SUPFAM" id="SSF46785">
    <property type="entry name" value="Winged helix' DNA-binding domain"/>
    <property type="match status" value="1"/>
</dbReference>
<dbReference type="InterPro" id="IPR036388">
    <property type="entry name" value="WH-like_DNA-bd_sf"/>
</dbReference>
<dbReference type="PANTHER" id="PTHR30346">
    <property type="entry name" value="TRANSCRIPTIONAL DUAL REGULATOR HCAR-RELATED"/>
    <property type="match status" value="1"/>
</dbReference>
<organism evidence="6 7">
    <name type="scientific">Pedococcus cremeus</name>
    <dbReference type="NCBI Taxonomy" id="587636"/>
    <lineage>
        <taxon>Bacteria</taxon>
        <taxon>Bacillati</taxon>
        <taxon>Actinomycetota</taxon>
        <taxon>Actinomycetes</taxon>
        <taxon>Micrococcales</taxon>
        <taxon>Intrasporangiaceae</taxon>
        <taxon>Pedococcus</taxon>
    </lineage>
</organism>
<dbReference type="GO" id="GO:0003700">
    <property type="term" value="F:DNA-binding transcription factor activity"/>
    <property type="evidence" value="ECO:0007669"/>
    <property type="project" value="InterPro"/>
</dbReference>
<dbReference type="PANTHER" id="PTHR30346:SF0">
    <property type="entry name" value="HCA OPERON TRANSCRIPTIONAL ACTIVATOR HCAR"/>
    <property type="match status" value="1"/>
</dbReference>
<dbReference type="Pfam" id="PF00126">
    <property type="entry name" value="HTH_1"/>
    <property type="match status" value="1"/>
</dbReference>
<dbReference type="InterPro" id="IPR000847">
    <property type="entry name" value="LysR_HTH_N"/>
</dbReference>
<dbReference type="Gene3D" id="3.40.190.10">
    <property type="entry name" value="Periplasmic binding protein-like II"/>
    <property type="match status" value="2"/>
</dbReference>
<dbReference type="Pfam" id="PF03466">
    <property type="entry name" value="LysR_substrate"/>
    <property type="match status" value="1"/>
</dbReference>
<dbReference type="InterPro" id="IPR036390">
    <property type="entry name" value="WH_DNA-bd_sf"/>
</dbReference>
<dbReference type="STRING" id="587636.SAMN05216199_0644"/>
<dbReference type="SUPFAM" id="SSF53850">
    <property type="entry name" value="Periplasmic binding protein-like II"/>
    <property type="match status" value="1"/>
</dbReference>
<protein>
    <submittedName>
        <fullName evidence="6">DNA-binding transcriptional regulator, LysR family</fullName>
    </submittedName>
</protein>
<evidence type="ECO:0000256" key="2">
    <source>
        <dbReference type="ARBA" id="ARBA00023015"/>
    </source>
</evidence>
<comment type="similarity">
    <text evidence="1">Belongs to the LysR transcriptional regulatory family.</text>
</comment>
<dbReference type="GO" id="GO:0003677">
    <property type="term" value="F:DNA binding"/>
    <property type="evidence" value="ECO:0007669"/>
    <property type="project" value="UniProtKB-KW"/>
</dbReference>
<dbReference type="AlphaFoldDB" id="A0A1H9QIV2"/>
<gene>
    <name evidence="6" type="ORF">SAMN05216199_0644</name>
</gene>
<dbReference type="Proteomes" id="UP000199019">
    <property type="component" value="Unassembled WGS sequence"/>
</dbReference>
<evidence type="ECO:0000256" key="1">
    <source>
        <dbReference type="ARBA" id="ARBA00009437"/>
    </source>
</evidence>
<dbReference type="FunFam" id="1.10.10.10:FF:000001">
    <property type="entry name" value="LysR family transcriptional regulator"/>
    <property type="match status" value="1"/>
</dbReference>
<evidence type="ECO:0000313" key="6">
    <source>
        <dbReference type="EMBL" id="SER60436.1"/>
    </source>
</evidence>
<dbReference type="GO" id="GO:0032993">
    <property type="term" value="C:protein-DNA complex"/>
    <property type="evidence" value="ECO:0007669"/>
    <property type="project" value="TreeGrafter"/>
</dbReference>
<evidence type="ECO:0000256" key="4">
    <source>
        <dbReference type="ARBA" id="ARBA00023163"/>
    </source>
</evidence>
<keyword evidence="3 6" id="KW-0238">DNA-binding</keyword>
<keyword evidence="7" id="KW-1185">Reference proteome</keyword>
<dbReference type="OrthoDB" id="9789529at2"/>
<proteinExistence type="inferred from homology"/>
<feature type="domain" description="HTH lysR-type" evidence="5">
    <location>
        <begin position="1"/>
        <end position="57"/>
    </location>
</feature>
<evidence type="ECO:0000259" key="5">
    <source>
        <dbReference type="PROSITE" id="PS50931"/>
    </source>
</evidence>
<dbReference type="PROSITE" id="PS50931">
    <property type="entry name" value="HTH_LYSR"/>
    <property type="match status" value="1"/>
</dbReference>
<dbReference type="Gene3D" id="1.10.10.10">
    <property type="entry name" value="Winged helix-like DNA-binding domain superfamily/Winged helix DNA-binding domain"/>
    <property type="match status" value="1"/>
</dbReference>
<accession>A0A1H9QIV2</accession>
<dbReference type="InterPro" id="IPR005119">
    <property type="entry name" value="LysR_subst-bd"/>
</dbReference>
<keyword evidence="4" id="KW-0804">Transcription</keyword>
<reference evidence="7" key="1">
    <citation type="submission" date="2016-10" db="EMBL/GenBank/DDBJ databases">
        <authorList>
            <person name="Varghese N."/>
            <person name="Submissions S."/>
        </authorList>
    </citation>
    <scope>NUCLEOTIDE SEQUENCE [LARGE SCALE GENOMIC DNA]</scope>
    <source>
        <strain evidence="7">CGMCC 1.6963</strain>
    </source>
</reference>
<name>A0A1H9QIV2_9MICO</name>
<sequence length="305" mass="33018">MNQLAAFVAVAEAGTISGAAERLHVSPSALSASVTELERALQSQLLMRRKATGVSLTPTGEAVLTRAKYLLHQAGELEADARGEERGVAGLVRVGCYPSLAPTVLPVLVSEFTAAHPDARVEVYENTQDELTHRLESGELDLAIMYDLDLDPTWRSAQLAQLEPRAVLPATHRLADTNGPIDLGHLKNDPMVLLDAPPSSNHAYFCCARAGFTPHVVYRARTYETARSFVGRGFGWTLLLQRPSANVTYEGNPVVVKDIGAPILPPVSVEVVWPPDSLLSRAARTFITLAVRLAEDGRLGIPRKF</sequence>
<evidence type="ECO:0000256" key="3">
    <source>
        <dbReference type="ARBA" id="ARBA00023125"/>
    </source>
</evidence>